<dbReference type="Proteomes" id="UP001589844">
    <property type="component" value="Unassembled WGS sequence"/>
</dbReference>
<dbReference type="CDD" id="cd01038">
    <property type="entry name" value="Endonuclease_DUF559"/>
    <property type="match status" value="1"/>
</dbReference>
<keyword evidence="2" id="KW-0540">Nuclease</keyword>
<organism evidence="2 3">
    <name type="scientific">Undibacterium danionis</name>
    <dbReference type="NCBI Taxonomy" id="1812100"/>
    <lineage>
        <taxon>Bacteria</taxon>
        <taxon>Pseudomonadati</taxon>
        <taxon>Pseudomonadota</taxon>
        <taxon>Betaproteobacteria</taxon>
        <taxon>Burkholderiales</taxon>
        <taxon>Oxalobacteraceae</taxon>
        <taxon>Undibacterium</taxon>
    </lineage>
</organism>
<evidence type="ECO:0000259" key="1">
    <source>
        <dbReference type="Pfam" id="PF04480"/>
    </source>
</evidence>
<keyword evidence="3" id="KW-1185">Reference proteome</keyword>
<dbReference type="Pfam" id="PF04480">
    <property type="entry name" value="DUF559"/>
    <property type="match status" value="1"/>
</dbReference>
<dbReference type="EMBL" id="JBHLXJ010000009">
    <property type="protein sequence ID" value="MFC0350088.1"/>
    <property type="molecule type" value="Genomic_DNA"/>
</dbReference>
<dbReference type="PANTHER" id="PTHR38590:SF1">
    <property type="entry name" value="BLL0828 PROTEIN"/>
    <property type="match status" value="1"/>
</dbReference>
<dbReference type="RefSeq" id="WP_390211989.1">
    <property type="nucleotide sequence ID" value="NZ_JBHLXJ010000009.1"/>
</dbReference>
<name>A0ABV6IE40_9BURK</name>
<gene>
    <name evidence="2" type="ORF">ACFFJH_09745</name>
</gene>
<feature type="domain" description="DUF559" evidence="1">
    <location>
        <begin position="9"/>
        <end position="114"/>
    </location>
</feature>
<evidence type="ECO:0000313" key="3">
    <source>
        <dbReference type="Proteomes" id="UP001589844"/>
    </source>
</evidence>
<dbReference type="PANTHER" id="PTHR38590">
    <property type="entry name" value="BLL0828 PROTEIN"/>
    <property type="match status" value="1"/>
</dbReference>
<dbReference type="GO" id="GO:0004519">
    <property type="term" value="F:endonuclease activity"/>
    <property type="evidence" value="ECO:0007669"/>
    <property type="project" value="UniProtKB-KW"/>
</dbReference>
<dbReference type="InterPro" id="IPR007569">
    <property type="entry name" value="DUF559"/>
</dbReference>
<dbReference type="SUPFAM" id="SSF52980">
    <property type="entry name" value="Restriction endonuclease-like"/>
    <property type="match status" value="1"/>
</dbReference>
<keyword evidence="2" id="KW-0255">Endonuclease</keyword>
<protein>
    <submittedName>
        <fullName evidence="2">Endonuclease domain-containing protein</fullName>
    </submittedName>
</protein>
<proteinExistence type="predicted"/>
<comment type="caution">
    <text evidence="2">The sequence shown here is derived from an EMBL/GenBank/DDBJ whole genome shotgun (WGS) entry which is preliminary data.</text>
</comment>
<evidence type="ECO:0000313" key="2">
    <source>
        <dbReference type="EMBL" id="MFC0350088.1"/>
    </source>
</evidence>
<accession>A0ABV6IE40</accession>
<reference evidence="2 3" key="1">
    <citation type="submission" date="2024-09" db="EMBL/GenBank/DDBJ databases">
        <authorList>
            <person name="Sun Q."/>
            <person name="Mori K."/>
        </authorList>
    </citation>
    <scope>NUCLEOTIDE SEQUENCE [LARGE SCALE GENOMIC DNA]</scope>
    <source>
        <strain evidence="2 3">CCM 8677</strain>
    </source>
</reference>
<dbReference type="InterPro" id="IPR011335">
    <property type="entry name" value="Restrct_endonuc-II-like"/>
</dbReference>
<dbReference type="InterPro" id="IPR047216">
    <property type="entry name" value="Endonuclease_DUF559_bact"/>
</dbReference>
<sequence>MRNFSNPQIAENARGLRKTMTDVERLLWLRLRGEQLGVKLRWQHPFLNYILDFVCLELKLVVELDGSQHMNAQTYDEYRTKCLNDADYVVLRFWNNQVIEELGSVVEEIYRQLQLRKKEFERP</sequence>
<dbReference type="Gene3D" id="3.40.960.10">
    <property type="entry name" value="VSR Endonuclease"/>
    <property type="match status" value="1"/>
</dbReference>
<keyword evidence="2" id="KW-0378">Hydrolase</keyword>